<name>A0AAW3MGJ2_9BACL</name>
<reference evidence="5 6" key="1">
    <citation type="journal article" date="2016" name="Front. Microbiol.">
        <title>Genomic Resource of Rice Seed Associated Bacteria.</title>
        <authorList>
            <person name="Midha S."/>
            <person name="Bansal K."/>
            <person name="Sharma S."/>
            <person name="Kumar N."/>
            <person name="Patil P.P."/>
            <person name="Chaudhry V."/>
            <person name="Patil P.B."/>
        </authorList>
    </citation>
    <scope>NUCLEOTIDE SEQUENCE [LARGE SCALE GENOMIC DNA]</scope>
    <source>
        <strain evidence="5 6">RSA11</strain>
    </source>
</reference>
<sequence length="225" mass="25895">MVFTLIRALLFDLDETLHDRSGSLPYFLRDQYQRFREVAHVPIDDYITTFLALDQEGRVWKDVVYTEMIRRFQLSLSVEVLLHDYVTRYPIFARSFPGVDAFFAQLPPELPIGLLSNGRTTFQRAVCDAIGLSPSFTQIGISEQEGVRKPDPAFFLRLTDRLGVRPDEVLYVGDNYDHDILPARALGMQAIWKRTGDVPLTDTQFSDWCQLPAPLQDLIRKENQP</sequence>
<dbReference type="InterPro" id="IPR036412">
    <property type="entry name" value="HAD-like_sf"/>
</dbReference>
<evidence type="ECO:0000313" key="5">
    <source>
        <dbReference type="EMBL" id="KTR27792.1"/>
    </source>
</evidence>
<dbReference type="AlphaFoldDB" id="A0AAW3MGJ2"/>
<evidence type="ECO:0008006" key="7">
    <source>
        <dbReference type="Google" id="ProtNLM"/>
    </source>
</evidence>
<keyword evidence="4" id="KW-0460">Magnesium</keyword>
<proteinExistence type="predicted"/>
<dbReference type="SUPFAM" id="SSF56784">
    <property type="entry name" value="HAD-like"/>
    <property type="match status" value="1"/>
</dbReference>
<accession>A0AAW3MGJ2</accession>
<dbReference type="PANTHER" id="PTHR46470">
    <property type="entry name" value="N-ACYLNEURAMINATE-9-PHOSPHATASE"/>
    <property type="match status" value="1"/>
</dbReference>
<comment type="cofactor">
    <cofactor evidence="1">
        <name>Mg(2+)</name>
        <dbReference type="ChEBI" id="CHEBI:18420"/>
    </cofactor>
</comment>
<evidence type="ECO:0000313" key="6">
    <source>
        <dbReference type="Proteomes" id="UP000072605"/>
    </source>
</evidence>
<dbReference type="Gene3D" id="3.40.50.1000">
    <property type="entry name" value="HAD superfamily/HAD-like"/>
    <property type="match status" value="1"/>
</dbReference>
<dbReference type="SFLD" id="SFLDS00003">
    <property type="entry name" value="Haloacid_Dehalogenase"/>
    <property type="match status" value="1"/>
</dbReference>
<dbReference type="SFLD" id="SFLDG01129">
    <property type="entry name" value="C1.5:_HAD__Beta-PGM__Phosphata"/>
    <property type="match status" value="1"/>
</dbReference>
<protein>
    <recommendedName>
        <fullName evidence="7">HAD family hydrolase</fullName>
    </recommendedName>
</protein>
<keyword evidence="2" id="KW-0479">Metal-binding</keyword>
<evidence type="ECO:0000256" key="3">
    <source>
        <dbReference type="ARBA" id="ARBA00022801"/>
    </source>
</evidence>
<evidence type="ECO:0000256" key="4">
    <source>
        <dbReference type="ARBA" id="ARBA00022842"/>
    </source>
</evidence>
<dbReference type="InterPro" id="IPR023214">
    <property type="entry name" value="HAD_sf"/>
</dbReference>
<dbReference type="Gene3D" id="1.10.150.520">
    <property type="match status" value="1"/>
</dbReference>
<dbReference type="Pfam" id="PF00702">
    <property type="entry name" value="Hydrolase"/>
    <property type="match status" value="1"/>
</dbReference>
<evidence type="ECO:0000256" key="1">
    <source>
        <dbReference type="ARBA" id="ARBA00001946"/>
    </source>
</evidence>
<dbReference type="PANTHER" id="PTHR46470:SF2">
    <property type="entry name" value="GLYCERALDEHYDE 3-PHOSPHATE PHOSPHATASE"/>
    <property type="match status" value="1"/>
</dbReference>
<dbReference type="PRINTS" id="PR00413">
    <property type="entry name" value="HADHALOGNASE"/>
</dbReference>
<keyword evidence="3" id="KW-0378">Hydrolase</keyword>
<dbReference type="Proteomes" id="UP000072605">
    <property type="component" value="Unassembled WGS sequence"/>
</dbReference>
<comment type="caution">
    <text evidence="5">The sequence shown here is derived from an EMBL/GenBank/DDBJ whole genome shotgun (WGS) entry which is preliminary data.</text>
</comment>
<dbReference type="GO" id="GO:0016791">
    <property type="term" value="F:phosphatase activity"/>
    <property type="evidence" value="ECO:0007669"/>
    <property type="project" value="TreeGrafter"/>
</dbReference>
<evidence type="ECO:0000256" key="2">
    <source>
        <dbReference type="ARBA" id="ARBA00022723"/>
    </source>
</evidence>
<dbReference type="InterPro" id="IPR051400">
    <property type="entry name" value="HAD-like_hydrolase"/>
</dbReference>
<dbReference type="EMBL" id="LDQV01000012">
    <property type="protein sequence ID" value="KTR27792.1"/>
    <property type="molecule type" value="Genomic_DNA"/>
</dbReference>
<dbReference type="GO" id="GO:0046872">
    <property type="term" value="F:metal ion binding"/>
    <property type="evidence" value="ECO:0007669"/>
    <property type="project" value="UniProtKB-KW"/>
</dbReference>
<dbReference type="GO" id="GO:0044281">
    <property type="term" value="P:small molecule metabolic process"/>
    <property type="evidence" value="ECO:0007669"/>
    <property type="project" value="UniProtKB-ARBA"/>
</dbReference>
<organism evidence="5 6">
    <name type="scientific">Exiguobacterium indicum</name>
    <dbReference type="NCBI Taxonomy" id="296995"/>
    <lineage>
        <taxon>Bacteria</taxon>
        <taxon>Bacillati</taxon>
        <taxon>Bacillota</taxon>
        <taxon>Bacilli</taxon>
        <taxon>Bacillales</taxon>
        <taxon>Bacillales Family XII. Incertae Sedis</taxon>
        <taxon>Exiguobacterium</taxon>
    </lineage>
</organism>
<dbReference type="InterPro" id="IPR006439">
    <property type="entry name" value="HAD-SF_hydro_IA"/>
</dbReference>
<dbReference type="NCBIfam" id="TIGR01549">
    <property type="entry name" value="HAD-SF-IA-v1"/>
    <property type="match status" value="1"/>
</dbReference>
<gene>
    <name evidence="5" type="ORF">RSA11_03760</name>
</gene>